<feature type="non-terminal residue" evidence="1">
    <location>
        <position position="51"/>
    </location>
</feature>
<keyword evidence="2" id="KW-1185">Reference proteome</keyword>
<dbReference type="EMBL" id="LSSM01004889">
    <property type="protein sequence ID" value="OMJ13858.1"/>
    <property type="molecule type" value="Genomic_DNA"/>
</dbReference>
<evidence type="ECO:0000313" key="2">
    <source>
        <dbReference type="Proteomes" id="UP000187429"/>
    </source>
</evidence>
<protein>
    <submittedName>
        <fullName evidence="1">Uncharacterized protein</fullName>
    </submittedName>
</protein>
<gene>
    <name evidence="1" type="ORF">AYI69_g8817</name>
</gene>
<dbReference type="Proteomes" id="UP000187429">
    <property type="component" value="Unassembled WGS sequence"/>
</dbReference>
<dbReference type="AlphaFoldDB" id="A0A1R1XGW5"/>
<evidence type="ECO:0000313" key="1">
    <source>
        <dbReference type="EMBL" id="OMJ13858.1"/>
    </source>
</evidence>
<name>A0A1R1XGW5_9FUNG</name>
<organism evidence="1 2">
    <name type="scientific">Smittium culicis</name>
    <dbReference type="NCBI Taxonomy" id="133412"/>
    <lineage>
        <taxon>Eukaryota</taxon>
        <taxon>Fungi</taxon>
        <taxon>Fungi incertae sedis</taxon>
        <taxon>Zoopagomycota</taxon>
        <taxon>Kickxellomycotina</taxon>
        <taxon>Harpellomycetes</taxon>
        <taxon>Harpellales</taxon>
        <taxon>Legeriomycetaceae</taxon>
        <taxon>Smittium</taxon>
    </lineage>
</organism>
<reference evidence="2" key="1">
    <citation type="submission" date="2017-01" db="EMBL/GenBank/DDBJ databases">
        <authorList>
            <person name="Wang Y."/>
            <person name="White M."/>
            <person name="Kvist S."/>
            <person name="Moncalvo J.-M."/>
        </authorList>
    </citation>
    <scope>NUCLEOTIDE SEQUENCE [LARGE SCALE GENOMIC DNA]</scope>
    <source>
        <strain evidence="2">ID-206-W2</strain>
    </source>
</reference>
<accession>A0A1R1XGW5</accession>
<comment type="caution">
    <text evidence="1">The sequence shown here is derived from an EMBL/GenBank/DDBJ whole genome shotgun (WGS) entry which is preliminary data.</text>
</comment>
<proteinExistence type="predicted"/>
<sequence length="51" mass="5774">MTSVSVRRLRSYLDSLKVRPGISSGGQWDRMRRIVWVGSLGITRMIHSVTA</sequence>